<keyword evidence="1" id="KW-0812">Transmembrane</keyword>
<dbReference type="PANTHER" id="PTHR39336:SF1">
    <property type="entry name" value="PYRIDOXAMINE PHOSPHATE OXIDASE FAMILY PROTEIN (AFU_ORTHOLOGUE AFUA_6G11440)"/>
    <property type="match status" value="1"/>
</dbReference>
<dbReference type="Proteomes" id="UP000696485">
    <property type="component" value="Unassembled WGS sequence"/>
</dbReference>
<evidence type="ECO:0000313" key="3">
    <source>
        <dbReference type="EMBL" id="KAF9323153.1"/>
    </source>
</evidence>
<keyword evidence="4" id="KW-1185">Reference proteome</keyword>
<dbReference type="SUPFAM" id="SSF50475">
    <property type="entry name" value="FMN-binding split barrel"/>
    <property type="match status" value="1"/>
</dbReference>
<dbReference type="PANTHER" id="PTHR39336">
    <property type="entry name" value="PYRIDOXAMINE PHOSPHATE OXIDASE FAMILY PROTEIN (AFU_ORTHOLOGUE AFUA_6G11440)"/>
    <property type="match status" value="1"/>
</dbReference>
<evidence type="ECO:0000313" key="4">
    <source>
        <dbReference type="Proteomes" id="UP000696485"/>
    </source>
</evidence>
<keyword evidence="1" id="KW-0472">Membrane</keyword>
<dbReference type="InterPro" id="IPR011576">
    <property type="entry name" value="Pyridox_Oxase_N"/>
</dbReference>
<evidence type="ECO:0000259" key="2">
    <source>
        <dbReference type="Pfam" id="PF01243"/>
    </source>
</evidence>
<gene>
    <name evidence="3" type="ORF">BG006_001712</name>
</gene>
<evidence type="ECO:0000256" key="1">
    <source>
        <dbReference type="SAM" id="Phobius"/>
    </source>
</evidence>
<name>A0A9P5SA02_9FUNG</name>
<accession>A0A9P5SA02</accession>
<keyword evidence="1" id="KW-1133">Transmembrane helix</keyword>
<feature type="domain" description="Pyridoxamine 5'-phosphate oxidase N-terminal" evidence="2">
    <location>
        <begin position="9"/>
        <end position="137"/>
    </location>
</feature>
<proteinExistence type="predicted"/>
<dbReference type="Pfam" id="PF01243">
    <property type="entry name" value="PNPOx_N"/>
    <property type="match status" value="1"/>
</dbReference>
<dbReference type="EMBL" id="JAAAUY010001349">
    <property type="protein sequence ID" value="KAF9323153.1"/>
    <property type="molecule type" value="Genomic_DNA"/>
</dbReference>
<organism evidence="3 4">
    <name type="scientific">Podila minutissima</name>
    <dbReference type="NCBI Taxonomy" id="64525"/>
    <lineage>
        <taxon>Eukaryota</taxon>
        <taxon>Fungi</taxon>
        <taxon>Fungi incertae sedis</taxon>
        <taxon>Mucoromycota</taxon>
        <taxon>Mortierellomycotina</taxon>
        <taxon>Mortierellomycetes</taxon>
        <taxon>Mortierellales</taxon>
        <taxon>Mortierellaceae</taxon>
        <taxon>Podila</taxon>
    </lineage>
</organism>
<dbReference type="Gene3D" id="2.30.110.10">
    <property type="entry name" value="Electron Transport, Fmn-binding Protein, Chain A"/>
    <property type="match status" value="1"/>
</dbReference>
<dbReference type="AlphaFoldDB" id="A0A9P5SA02"/>
<reference evidence="3" key="1">
    <citation type="journal article" date="2020" name="Fungal Divers.">
        <title>Resolving the Mortierellaceae phylogeny through synthesis of multi-gene phylogenetics and phylogenomics.</title>
        <authorList>
            <person name="Vandepol N."/>
            <person name="Liber J."/>
            <person name="Desiro A."/>
            <person name="Na H."/>
            <person name="Kennedy M."/>
            <person name="Barry K."/>
            <person name="Grigoriev I.V."/>
            <person name="Miller A.N."/>
            <person name="O'Donnell K."/>
            <person name="Stajich J.E."/>
            <person name="Bonito G."/>
        </authorList>
    </citation>
    <scope>NUCLEOTIDE SEQUENCE</scope>
    <source>
        <strain evidence="3">NVP1</strain>
    </source>
</reference>
<protein>
    <recommendedName>
        <fullName evidence="2">Pyridoxamine 5'-phosphate oxidase N-terminal domain-containing protein</fullName>
    </recommendedName>
</protein>
<dbReference type="InterPro" id="IPR012349">
    <property type="entry name" value="Split_barrel_FMN-bd"/>
</dbReference>
<feature type="transmembrane region" description="Helical" evidence="1">
    <location>
        <begin position="216"/>
        <end position="237"/>
    </location>
</feature>
<sequence length="241" mass="26624">MVEFFEEMKPSHETWIKKQKLFFVASAPLTGKGTVNCSPKGYDSLRVINSKQVCYLELSGSGIETQAHLQENGRLTIMFCAFEGMPQIMRLMGRGRIVRVDTPEFDVLMAEHYQGSQLEHAVGKRAIIVSDIYKVSASCGYAVPYYDYKGERETLINVYSKRDQKTVTERWLLNNKFSIDGLPGMRHPSMGKDLAGSSGSNGFPADLSMFAFGSPLANVAVLSAGISIGAAVATFVLQCRR</sequence>
<comment type="caution">
    <text evidence="3">The sequence shown here is derived from an EMBL/GenBank/DDBJ whole genome shotgun (WGS) entry which is preliminary data.</text>
</comment>